<name>A0A4P9WHD7_9FUNG</name>
<proteinExistence type="predicted"/>
<keyword evidence="2" id="KW-1185">Reference proteome</keyword>
<protein>
    <submittedName>
        <fullName evidence="1">Uncharacterized protein</fullName>
    </submittedName>
</protein>
<reference evidence="2" key="1">
    <citation type="journal article" date="2018" name="Nat. Microbiol.">
        <title>Leveraging single-cell genomics to expand the fungal tree of life.</title>
        <authorList>
            <person name="Ahrendt S.R."/>
            <person name="Quandt C.A."/>
            <person name="Ciobanu D."/>
            <person name="Clum A."/>
            <person name="Salamov A."/>
            <person name="Andreopoulos B."/>
            <person name="Cheng J.F."/>
            <person name="Woyke T."/>
            <person name="Pelin A."/>
            <person name="Henrissat B."/>
            <person name="Reynolds N.K."/>
            <person name="Benny G.L."/>
            <person name="Smith M.E."/>
            <person name="James T.Y."/>
            <person name="Grigoriev I.V."/>
        </authorList>
    </citation>
    <scope>NUCLEOTIDE SEQUENCE [LARGE SCALE GENOMIC DNA]</scope>
</reference>
<dbReference type="AlphaFoldDB" id="A0A4P9WHD7"/>
<evidence type="ECO:0000313" key="1">
    <source>
        <dbReference type="EMBL" id="RKO92144.1"/>
    </source>
</evidence>
<sequence length="289" mass="31234">MSTCGYFQGRCIMCNHALAVIRKQRLSLFNFSSGYYQRASLQQAYAGHLTPIIATDLEYESLSPLAKCCCRSGLPWGSSNLWGASCGCLKWRLVELEIKGTLLTEYGHSASNIASEYLCPCVILNLPPSSSPTPSSPLPQTLSLKYLAKSHNAWRRTARTPSAEVADLKRLATATIDARRAQAKVNDWRVGKARSEKAAVELHDVTAGLGLDGAPSDIGRIQRRTKNLDKRLIAVILIVSNSAVSKSARLSLLLGCSECRPDSPASHQVDGCAAGFSTEARGLLVAAKR</sequence>
<dbReference type="Proteomes" id="UP000269721">
    <property type="component" value="Unassembled WGS sequence"/>
</dbReference>
<organism evidence="1 2">
    <name type="scientific">Blyttiomyces helicus</name>
    <dbReference type="NCBI Taxonomy" id="388810"/>
    <lineage>
        <taxon>Eukaryota</taxon>
        <taxon>Fungi</taxon>
        <taxon>Fungi incertae sedis</taxon>
        <taxon>Chytridiomycota</taxon>
        <taxon>Chytridiomycota incertae sedis</taxon>
        <taxon>Chytridiomycetes</taxon>
        <taxon>Chytridiomycetes incertae sedis</taxon>
        <taxon>Blyttiomyces</taxon>
    </lineage>
</organism>
<gene>
    <name evidence="1" type="ORF">BDK51DRAFT_40402</name>
</gene>
<evidence type="ECO:0000313" key="2">
    <source>
        <dbReference type="Proteomes" id="UP000269721"/>
    </source>
</evidence>
<accession>A0A4P9WHD7</accession>
<dbReference type="EMBL" id="KZ994758">
    <property type="protein sequence ID" value="RKO92144.1"/>
    <property type="molecule type" value="Genomic_DNA"/>
</dbReference>